<organism evidence="1 2">
    <name type="scientific">Clostridium mobile</name>
    <dbReference type="NCBI Taxonomy" id="2841512"/>
    <lineage>
        <taxon>Bacteria</taxon>
        <taxon>Bacillati</taxon>
        <taxon>Bacillota</taxon>
        <taxon>Clostridia</taxon>
        <taxon>Eubacteriales</taxon>
        <taxon>Clostridiaceae</taxon>
        <taxon>Clostridium</taxon>
    </lineage>
</organism>
<gene>
    <name evidence="1" type="ORF">KQI86_17740</name>
</gene>
<sequence>MIIGNTFEQYLISKGIDVVDQINFELKSKEITEEMLLEQIRIMNEFHHKVRGSTSGIKERLDSRAGRVVESFKVNIKKLKRDIDRFQSEGANNLFEEIILYKGEDYIKRGEKVIKNIYEDGYYDLILRSMKNKEICLEDVDFNNLGKESKIQVRNIKKSSYNMVEIDCYNLLYKYKKKGLDVNFKKLVEEFCELEGLKENSYQFIIACLSFPYEVTRQCNNYRLKKKELGDDEYVLKLQKAIIQDSMSLL</sequence>
<dbReference type="EMBL" id="JAHLQF010000004">
    <property type="protein sequence ID" value="MBU5486163.1"/>
    <property type="molecule type" value="Genomic_DNA"/>
</dbReference>
<evidence type="ECO:0000313" key="2">
    <source>
        <dbReference type="Proteomes" id="UP000726170"/>
    </source>
</evidence>
<dbReference type="RefSeq" id="WP_216440746.1">
    <property type="nucleotide sequence ID" value="NZ_JAHLQF010000004.1"/>
</dbReference>
<proteinExistence type="predicted"/>
<keyword evidence="1" id="KW-0946">Virion</keyword>
<accession>A0ABS6EMA0</accession>
<dbReference type="Proteomes" id="UP000726170">
    <property type="component" value="Unassembled WGS sequence"/>
</dbReference>
<dbReference type="PANTHER" id="PTHR39179">
    <property type="entry name" value="SPORE COAT PROTEIN I"/>
    <property type="match status" value="1"/>
</dbReference>
<reference evidence="1 2" key="1">
    <citation type="submission" date="2021-06" db="EMBL/GenBank/DDBJ databases">
        <authorList>
            <person name="Sun Q."/>
            <person name="Li D."/>
        </authorList>
    </citation>
    <scope>NUCLEOTIDE SEQUENCE [LARGE SCALE GENOMIC DNA]</scope>
    <source>
        <strain evidence="1 2">MSJ-11</strain>
    </source>
</reference>
<dbReference type="PANTHER" id="PTHR39179:SF1">
    <property type="entry name" value="SPORE COAT PROTEIN I"/>
    <property type="match status" value="1"/>
</dbReference>
<comment type="caution">
    <text evidence="1">The sequence shown here is derived from an EMBL/GenBank/DDBJ whole genome shotgun (WGS) entry which is preliminary data.</text>
</comment>
<name>A0ABS6EMA0_9CLOT</name>
<dbReference type="InterPro" id="IPR047175">
    <property type="entry name" value="CotS-like"/>
</dbReference>
<keyword evidence="1" id="KW-0167">Capsid protein</keyword>
<keyword evidence="2" id="KW-1185">Reference proteome</keyword>
<protein>
    <submittedName>
        <fullName evidence="1">Spore coat protein</fullName>
    </submittedName>
</protein>
<evidence type="ECO:0000313" key="1">
    <source>
        <dbReference type="EMBL" id="MBU5486163.1"/>
    </source>
</evidence>